<dbReference type="GO" id="GO:0006457">
    <property type="term" value="P:protein folding"/>
    <property type="evidence" value="ECO:0007669"/>
    <property type="project" value="TreeGrafter"/>
</dbReference>
<dbReference type="SUPFAM" id="SSF52833">
    <property type="entry name" value="Thioredoxin-like"/>
    <property type="match status" value="1"/>
</dbReference>
<dbReference type="InterPro" id="IPR051063">
    <property type="entry name" value="PDI"/>
</dbReference>
<dbReference type="PANTHER" id="PTHR45672">
    <property type="entry name" value="PROTEIN DISULFIDE-ISOMERASE C17H9.14C-RELATED"/>
    <property type="match status" value="1"/>
</dbReference>
<keyword evidence="3" id="KW-1133">Transmembrane helix</keyword>
<dbReference type="EMBL" id="MN739102">
    <property type="protein sequence ID" value="QHS88780.1"/>
    <property type="molecule type" value="Genomic_DNA"/>
</dbReference>
<dbReference type="AlphaFoldDB" id="A0A6C0B9R0"/>
<organism evidence="5">
    <name type="scientific">viral metagenome</name>
    <dbReference type="NCBI Taxonomy" id="1070528"/>
    <lineage>
        <taxon>unclassified sequences</taxon>
        <taxon>metagenomes</taxon>
        <taxon>organismal metagenomes</taxon>
    </lineage>
</organism>
<accession>A0A6C0B9R0</accession>
<evidence type="ECO:0000256" key="3">
    <source>
        <dbReference type="SAM" id="Phobius"/>
    </source>
</evidence>
<evidence type="ECO:0000259" key="4">
    <source>
        <dbReference type="PROSITE" id="PS51352"/>
    </source>
</evidence>
<dbReference type="InterPro" id="IPR013766">
    <property type="entry name" value="Thioredoxin_domain"/>
</dbReference>
<dbReference type="PANTHER" id="PTHR45672:SF3">
    <property type="entry name" value="THIOREDOXIN DOMAIN-CONTAINING PROTEIN 5"/>
    <property type="match status" value="1"/>
</dbReference>
<evidence type="ECO:0000256" key="1">
    <source>
        <dbReference type="ARBA" id="ARBA00006347"/>
    </source>
</evidence>
<sequence length="170" mass="19218">MPELHFIRGGTEPTMLSRATSFLTVRNMLILLAVIVLGYVGYYMYKTYTSKSSSSSYRSNTTALESTGTTSNGKEAELMLFYTDWCPHCKTAKPEWEQVKTQYEGKTINGYQIVFTEVNCTNETPDVEKMVETYKIEGYPTIKLLKDGQVIEFDAKPSAANLNQFLNTVL</sequence>
<dbReference type="Gene3D" id="3.40.30.10">
    <property type="entry name" value="Glutaredoxin"/>
    <property type="match status" value="1"/>
</dbReference>
<keyword evidence="3" id="KW-0472">Membrane</keyword>
<dbReference type="InterPro" id="IPR036249">
    <property type="entry name" value="Thioredoxin-like_sf"/>
</dbReference>
<dbReference type="GO" id="GO:0003756">
    <property type="term" value="F:protein disulfide isomerase activity"/>
    <property type="evidence" value="ECO:0007669"/>
    <property type="project" value="TreeGrafter"/>
</dbReference>
<feature type="transmembrane region" description="Helical" evidence="3">
    <location>
        <begin position="25"/>
        <end position="45"/>
    </location>
</feature>
<dbReference type="CDD" id="cd02961">
    <property type="entry name" value="PDI_a_family"/>
    <property type="match status" value="1"/>
</dbReference>
<name>A0A6C0B9R0_9ZZZZ</name>
<keyword evidence="3" id="KW-0812">Transmembrane</keyword>
<dbReference type="GO" id="GO:0005783">
    <property type="term" value="C:endoplasmic reticulum"/>
    <property type="evidence" value="ECO:0007669"/>
    <property type="project" value="TreeGrafter"/>
</dbReference>
<proteinExistence type="inferred from homology"/>
<dbReference type="PROSITE" id="PS51352">
    <property type="entry name" value="THIOREDOXIN_2"/>
    <property type="match status" value="1"/>
</dbReference>
<protein>
    <recommendedName>
        <fullName evidence="4">Thioredoxin domain-containing protein</fullName>
    </recommendedName>
</protein>
<dbReference type="Pfam" id="PF00085">
    <property type="entry name" value="Thioredoxin"/>
    <property type="match status" value="1"/>
</dbReference>
<feature type="domain" description="Thioredoxin" evidence="4">
    <location>
        <begin position="57"/>
        <end position="170"/>
    </location>
</feature>
<evidence type="ECO:0000256" key="2">
    <source>
        <dbReference type="ARBA" id="ARBA00022729"/>
    </source>
</evidence>
<comment type="similarity">
    <text evidence="1">Belongs to the protein disulfide isomerase family.</text>
</comment>
<keyword evidence="2" id="KW-0732">Signal</keyword>
<evidence type="ECO:0000313" key="5">
    <source>
        <dbReference type="EMBL" id="QHS88780.1"/>
    </source>
</evidence>
<reference evidence="5" key="1">
    <citation type="journal article" date="2020" name="Nature">
        <title>Giant virus diversity and host interactions through global metagenomics.</title>
        <authorList>
            <person name="Schulz F."/>
            <person name="Roux S."/>
            <person name="Paez-Espino D."/>
            <person name="Jungbluth S."/>
            <person name="Walsh D.A."/>
            <person name="Denef V.J."/>
            <person name="McMahon K.D."/>
            <person name="Konstantinidis K.T."/>
            <person name="Eloe-Fadrosh E.A."/>
            <person name="Kyrpides N.C."/>
            <person name="Woyke T."/>
        </authorList>
    </citation>
    <scope>NUCLEOTIDE SEQUENCE</scope>
    <source>
        <strain evidence="5">GVMAG-M-3300010158-59</strain>
    </source>
</reference>